<evidence type="ECO:0000313" key="2">
    <source>
        <dbReference type="EMBL" id="SHF80200.1"/>
    </source>
</evidence>
<feature type="domain" description="DUF1540" evidence="1">
    <location>
        <begin position="13"/>
        <end position="43"/>
    </location>
</feature>
<feature type="domain" description="DUF1540" evidence="1">
    <location>
        <begin position="61"/>
        <end position="93"/>
    </location>
</feature>
<name>A0A1M5EM58_9ACTN</name>
<keyword evidence="3" id="KW-1185">Reference proteome</keyword>
<dbReference type="STRING" id="1206085.SAMN05443575_0934"/>
<dbReference type="InterPro" id="IPR011437">
    <property type="entry name" value="DUF1540"/>
</dbReference>
<dbReference type="RefSeq" id="WP_073386425.1">
    <property type="nucleotide sequence ID" value="NZ_FQVU01000001.1"/>
</dbReference>
<accession>A0A1M5EM58</accession>
<dbReference type="OrthoDB" id="3213529at2"/>
<evidence type="ECO:0000259" key="1">
    <source>
        <dbReference type="Pfam" id="PF07561"/>
    </source>
</evidence>
<dbReference type="AlphaFoldDB" id="A0A1M5EM58"/>
<proteinExistence type="predicted"/>
<dbReference type="Proteomes" id="UP000186132">
    <property type="component" value="Unassembled WGS sequence"/>
</dbReference>
<reference evidence="2 3" key="1">
    <citation type="submission" date="2016-11" db="EMBL/GenBank/DDBJ databases">
        <authorList>
            <person name="Jaros S."/>
            <person name="Januszkiewicz K."/>
            <person name="Wedrychowicz H."/>
        </authorList>
    </citation>
    <scope>NUCLEOTIDE SEQUENCE [LARGE SCALE GENOMIC DNA]</scope>
    <source>
        <strain evidence="2 3">DSM 45627</strain>
    </source>
</reference>
<gene>
    <name evidence="2" type="ORF">SAMN05443575_0934</name>
</gene>
<sequence length="96" mass="9867">MTAVHDLPQVHDCAADDCAYNADAACHAGAITIGGDHAHCGTFINIEVRAASDRQGLVGACHRTDCTHNAQLECTAPTVSVGAGTDAADCLTFEAR</sequence>
<evidence type="ECO:0000313" key="3">
    <source>
        <dbReference type="Proteomes" id="UP000186132"/>
    </source>
</evidence>
<protein>
    <recommendedName>
        <fullName evidence="1">DUF1540 domain-containing protein</fullName>
    </recommendedName>
</protein>
<organism evidence="2 3">
    <name type="scientific">Jatrophihabitans endophyticus</name>
    <dbReference type="NCBI Taxonomy" id="1206085"/>
    <lineage>
        <taxon>Bacteria</taxon>
        <taxon>Bacillati</taxon>
        <taxon>Actinomycetota</taxon>
        <taxon>Actinomycetes</taxon>
        <taxon>Jatrophihabitantales</taxon>
        <taxon>Jatrophihabitantaceae</taxon>
        <taxon>Jatrophihabitans</taxon>
    </lineage>
</organism>
<dbReference type="Pfam" id="PF07561">
    <property type="entry name" value="DUF1540"/>
    <property type="match status" value="2"/>
</dbReference>
<dbReference type="EMBL" id="FQVU01000001">
    <property type="protein sequence ID" value="SHF80200.1"/>
    <property type="molecule type" value="Genomic_DNA"/>
</dbReference>